<dbReference type="PANTHER" id="PTHR13369:SF3">
    <property type="entry name" value="METHYLTRANSFERASE DOMAIN-CONTAINING PROTEIN"/>
    <property type="match status" value="1"/>
</dbReference>
<feature type="domain" description="Methyltransferase" evidence="1">
    <location>
        <begin position="152"/>
        <end position="289"/>
    </location>
</feature>
<dbReference type="CDD" id="cd02440">
    <property type="entry name" value="AdoMet_MTases"/>
    <property type="match status" value="1"/>
</dbReference>
<dbReference type="Pfam" id="PF13679">
    <property type="entry name" value="Methyltransf_32"/>
    <property type="match status" value="1"/>
</dbReference>
<organism evidence="2 3">
    <name type="scientific">[Ruminococcus] torques</name>
    <dbReference type="NCBI Taxonomy" id="33039"/>
    <lineage>
        <taxon>Bacteria</taxon>
        <taxon>Bacillati</taxon>
        <taxon>Bacillota</taxon>
        <taxon>Clostridia</taxon>
        <taxon>Lachnospirales</taxon>
        <taxon>Lachnospiraceae</taxon>
        <taxon>Mediterraneibacter</taxon>
    </lineage>
</organism>
<dbReference type="SUPFAM" id="SSF53335">
    <property type="entry name" value="S-adenosyl-L-methionine-dependent methyltransferases"/>
    <property type="match status" value="1"/>
</dbReference>
<dbReference type="InterPro" id="IPR025714">
    <property type="entry name" value="Methyltranfer_dom"/>
</dbReference>
<dbReference type="Gene3D" id="3.40.50.150">
    <property type="entry name" value="Vaccinia Virus protein VP39"/>
    <property type="match status" value="1"/>
</dbReference>
<name>A0A174ZK84_9FIRM</name>
<dbReference type="AlphaFoldDB" id="A0A174ZK84"/>
<dbReference type="Proteomes" id="UP000078383">
    <property type="component" value="Unassembled WGS sequence"/>
</dbReference>
<evidence type="ECO:0000313" key="2">
    <source>
        <dbReference type="EMBL" id="CUQ85339.1"/>
    </source>
</evidence>
<evidence type="ECO:0000313" key="3">
    <source>
        <dbReference type="Proteomes" id="UP000078383"/>
    </source>
</evidence>
<dbReference type="InterPro" id="IPR029063">
    <property type="entry name" value="SAM-dependent_MTases_sf"/>
</dbReference>
<evidence type="ECO:0000259" key="1">
    <source>
        <dbReference type="Pfam" id="PF13679"/>
    </source>
</evidence>
<sequence length="415" mass="47370">MEEIIQFLAGILNREFIRAVFSNPRVKDNVVKAKLRPMEQKGELLFQLESFTKTQAFHKNLTVEETKDELAKLLEEFRQVQVETVSEDITVLISKKGKATIKRKRKKVQAKAADLSHNRKKKYILEEGIVVPFLQDLGVMTQDGKIVRTKMDKFRQINRFLEFVEDILPQLDKDRELTLLDFGCGKSYLTFAMYYYLHELKGYDIRIIGLDLKTDVILHCNELAKKYGYEKLTFLVGDIADYEGVDQVDMVVTLHACDTATDYALAKAVGWNAKVILSVPCCQHEVNKQLEKQRNLHSGKMKSKTEVMGVSEMLGDQLASMEEVLGPIMDYGLLRERFAALVTDGLRAKHLESEGYETQVLEFIDMEHTPKNILLRAVKKGSPAAKSRKEAEGCERFLKIQPTLGMLLAEQKGDK</sequence>
<accession>A0A174ZK84</accession>
<dbReference type="GO" id="GO:0005737">
    <property type="term" value="C:cytoplasm"/>
    <property type="evidence" value="ECO:0007669"/>
    <property type="project" value="TreeGrafter"/>
</dbReference>
<dbReference type="EMBL" id="CZBX01000004">
    <property type="protein sequence ID" value="CUQ85339.1"/>
    <property type="molecule type" value="Genomic_DNA"/>
</dbReference>
<dbReference type="OrthoDB" id="5502211at2"/>
<dbReference type="PANTHER" id="PTHR13369">
    <property type="match status" value="1"/>
</dbReference>
<proteinExistence type="predicted"/>
<protein>
    <recommendedName>
        <fullName evidence="1">Methyltransferase domain-containing protein</fullName>
    </recommendedName>
</protein>
<reference evidence="2 3" key="1">
    <citation type="submission" date="2015-09" db="EMBL/GenBank/DDBJ databases">
        <authorList>
            <consortium name="Pathogen Informatics"/>
        </authorList>
    </citation>
    <scope>NUCLEOTIDE SEQUENCE [LARGE SCALE GENOMIC DNA]</scope>
    <source>
        <strain evidence="2 3">2789STDY5834889</strain>
    </source>
</reference>
<gene>
    <name evidence="2" type="ORF">ERS852502_01126</name>
</gene>
<dbReference type="RefSeq" id="WP_055171744.1">
    <property type="nucleotide sequence ID" value="NZ_CACRUQ010000006.1"/>
</dbReference>